<dbReference type="Proteomes" id="UP001497700">
    <property type="component" value="Unassembled WGS sequence"/>
</dbReference>
<keyword evidence="2" id="KW-1185">Reference proteome</keyword>
<proteinExistence type="predicted"/>
<accession>A0ACB9YYT1</accession>
<name>A0ACB9YYT1_9PEZI</name>
<gene>
    <name evidence="1" type="ORF">F4820DRAFT_424363</name>
</gene>
<organism evidence="1 2">
    <name type="scientific">Hypoxylon rubiginosum</name>
    <dbReference type="NCBI Taxonomy" id="110542"/>
    <lineage>
        <taxon>Eukaryota</taxon>
        <taxon>Fungi</taxon>
        <taxon>Dikarya</taxon>
        <taxon>Ascomycota</taxon>
        <taxon>Pezizomycotina</taxon>
        <taxon>Sordariomycetes</taxon>
        <taxon>Xylariomycetidae</taxon>
        <taxon>Xylariales</taxon>
        <taxon>Hypoxylaceae</taxon>
        <taxon>Hypoxylon</taxon>
    </lineage>
</organism>
<evidence type="ECO:0000313" key="2">
    <source>
        <dbReference type="Proteomes" id="UP001497700"/>
    </source>
</evidence>
<reference evidence="1 2" key="1">
    <citation type="journal article" date="2022" name="New Phytol.">
        <title>Ecological generalism drives hyperdiversity of secondary metabolite gene clusters in xylarialean endophytes.</title>
        <authorList>
            <person name="Franco M.E.E."/>
            <person name="Wisecaver J.H."/>
            <person name="Arnold A.E."/>
            <person name="Ju Y.M."/>
            <person name="Slot J.C."/>
            <person name="Ahrendt S."/>
            <person name="Moore L.P."/>
            <person name="Eastman K.E."/>
            <person name="Scott K."/>
            <person name="Konkel Z."/>
            <person name="Mondo S.J."/>
            <person name="Kuo A."/>
            <person name="Hayes R.D."/>
            <person name="Haridas S."/>
            <person name="Andreopoulos B."/>
            <person name="Riley R."/>
            <person name="LaButti K."/>
            <person name="Pangilinan J."/>
            <person name="Lipzen A."/>
            <person name="Amirebrahimi M."/>
            <person name="Yan J."/>
            <person name="Adam C."/>
            <person name="Keymanesh K."/>
            <person name="Ng V."/>
            <person name="Louie K."/>
            <person name="Northen T."/>
            <person name="Drula E."/>
            <person name="Henrissat B."/>
            <person name="Hsieh H.M."/>
            <person name="Youens-Clark K."/>
            <person name="Lutzoni F."/>
            <person name="Miadlikowska J."/>
            <person name="Eastwood D.C."/>
            <person name="Hamelin R.C."/>
            <person name="Grigoriev I.V."/>
            <person name="U'Ren J.M."/>
        </authorList>
    </citation>
    <scope>NUCLEOTIDE SEQUENCE [LARGE SCALE GENOMIC DNA]</scope>
    <source>
        <strain evidence="1 2">CBS 119005</strain>
    </source>
</reference>
<sequence length="245" mass="26820">MVGCISNSPAISNLFLAELYVNGTYDYHLRLGYFGGCVITSAPPSAAGPGSSSNGPQSHCVMNMRASDISDLNEEFREKLNVVDDPTESLEDVLSKMLPVAQHLQADVFNWEPPLVSFLLFIISGIMLLVAVTAASPKRRYKATVLTSVLFSSFAIALALVTNIGSRQAANALLGGDMAEDSRLLDDDIFIQRTNLQYIIQDASAACTTLFYMILGVIFVRRSPDETNPFHPFSFPPIMLNNFQR</sequence>
<comment type="caution">
    <text evidence="1">The sequence shown here is derived from an EMBL/GenBank/DDBJ whole genome shotgun (WGS) entry which is preliminary data.</text>
</comment>
<dbReference type="EMBL" id="MU393490">
    <property type="protein sequence ID" value="KAI4864152.1"/>
    <property type="molecule type" value="Genomic_DNA"/>
</dbReference>
<evidence type="ECO:0000313" key="1">
    <source>
        <dbReference type="EMBL" id="KAI4864152.1"/>
    </source>
</evidence>
<protein>
    <submittedName>
        <fullName evidence="1">Uncharacterized protein</fullName>
    </submittedName>
</protein>